<name>A0ABV5YHG9_9ACTN</name>
<sequence length="147" mass="16443">MTTADSLTRRAEGMGELVGIGGVMVPEEAVAPYATAITDIRTRLGIPEGEEIKWRPDKGTFLADAGGELVSQLRRKLLEAAARLGIKSAVVIWDRGRVPWEKERAARAILDYLYERISLHPRLRRLPTVPMPPSRPRSSMWILCPDR</sequence>
<gene>
    <name evidence="1" type="ORF">ACFFNX_20125</name>
</gene>
<protein>
    <submittedName>
        <fullName evidence="1">Uncharacterized protein</fullName>
    </submittedName>
</protein>
<comment type="caution">
    <text evidence="1">The sequence shown here is derived from an EMBL/GenBank/DDBJ whole genome shotgun (WGS) entry which is preliminary data.</text>
</comment>
<keyword evidence="2" id="KW-1185">Reference proteome</keyword>
<reference evidence="1 2" key="1">
    <citation type="submission" date="2024-09" db="EMBL/GenBank/DDBJ databases">
        <authorList>
            <person name="Sun Q."/>
            <person name="Mori K."/>
        </authorList>
    </citation>
    <scope>NUCLEOTIDE SEQUENCE [LARGE SCALE GENOMIC DNA]</scope>
    <source>
        <strain evidence="1 2">TBRC 0563</strain>
    </source>
</reference>
<proteinExistence type="predicted"/>
<evidence type="ECO:0000313" key="1">
    <source>
        <dbReference type="EMBL" id="MFB9834494.1"/>
    </source>
</evidence>
<dbReference type="Proteomes" id="UP001589627">
    <property type="component" value="Unassembled WGS sequence"/>
</dbReference>
<dbReference type="EMBL" id="JBHLZP010000142">
    <property type="protein sequence ID" value="MFB9834494.1"/>
    <property type="molecule type" value="Genomic_DNA"/>
</dbReference>
<accession>A0ABV5YHG9</accession>
<dbReference type="RefSeq" id="WP_378204196.1">
    <property type="nucleotide sequence ID" value="NZ_JBHLZP010000142.1"/>
</dbReference>
<evidence type="ECO:0000313" key="2">
    <source>
        <dbReference type="Proteomes" id="UP001589627"/>
    </source>
</evidence>
<organism evidence="1 2">
    <name type="scientific">Actinoallomurus acaciae</name>
    <dbReference type="NCBI Taxonomy" id="502577"/>
    <lineage>
        <taxon>Bacteria</taxon>
        <taxon>Bacillati</taxon>
        <taxon>Actinomycetota</taxon>
        <taxon>Actinomycetes</taxon>
        <taxon>Streptosporangiales</taxon>
        <taxon>Thermomonosporaceae</taxon>
        <taxon>Actinoallomurus</taxon>
    </lineage>
</organism>